<comment type="similarity">
    <text evidence="1">Belongs to the UPF0065 (bug) family.</text>
</comment>
<dbReference type="CDD" id="cd13578">
    <property type="entry name" value="PBP2_Bug27"/>
    <property type="match status" value="1"/>
</dbReference>
<accession>A0ABM9SEP5</accession>
<protein>
    <submittedName>
        <fullName evidence="2">ABC transporter substrate-binding protein</fullName>
    </submittedName>
</protein>
<sequence length="339" mass="36558">MAETREANMKMTDSKGIGRRVALAFGGLAGTLARPALAQTWPSRPMRWIVPFPPGGGTDLVARTVAAGVGARLSQPIVIDNRAGASTIIGAEATARSAPDGYTMMTATSTTLVFNPGMFQRLPYNPLDDFTHVAGLAMFPHVLVVNPRLEAQNVAELVALARQRPGYLNFASPGIGSSGHLAVERFARKERLQITHVPYRGGAPAVTDVVSGSAHATFMDIGSVATQINTNLLRPLAFMQPTRVEKFSTIPTMAEAGFPGSDVYSWQGVVMPARVPSEIAARMSAEVAAVLREAELRQRFAEMGMETMVKSPTELRAFLMEETQIWVPLIRELGIRLDT</sequence>
<dbReference type="InterPro" id="IPR042100">
    <property type="entry name" value="Bug_dom1"/>
</dbReference>
<dbReference type="SUPFAM" id="SSF53850">
    <property type="entry name" value="Periplasmic binding protein-like II"/>
    <property type="match status" value="1"/>
</dbReference>
<evidence type="ECO:0000313" key="2">
    <source>
        <dbReference type="EMBL" id="BDG71735.1"/>
    </source>
</evidence>
<dbReference type="Pfam" id="PF03401">
    <property type="entry name" value="TctC"/>
    <property type="match status" value="1"/>
</dbReference>
<dbReference type="Gene3D" id="3.40.190.150">
    <property type="entry name" value="Bordetella uptake gene, domain 1"/>
    <property type="match status" value="1"/>
</dbReference>
<dbReference type="EMBL" id="AP025637">
    <property type="protein sequence ID" value="BDG71735.1"/>
    <property type="molecule type" value="Genomic_DNA"/>
</dbReference>
<keyword evidence="3" id="KW-1185">Reference proteome</keyword>
<dbReference type="Gene3D" id="3.40.190.10">
    <property type="entry name" value="Periplasmic binding protein-like II"/>
    <property type="match status" value="1"/>
</dbReference>
<evidence type="ECO:0000256" key="1">
    <source>
        <dbReference type="ARBA" id="ARBA00006987"/>
    </source>
</evidence>
<dbReference type="PIRSF" id="PIRSF017082">
    <property type="entry name" value="YflP"/>
    <property type="match status" value="1"/>
</dbReference>
<dbReference type="InterPro" id="IPR005064">
    <property type="entry name" value="BUG"/>
</dbReference>
<reference evidence="2 3" key="1">
    <citation type="journal article" date="2016" name="Microbes Environ.">
        <title>Phylogenetically diverse aerobic anoxygenic phototrophic bacteria isolated from epilithic biofilms in Tama river, Japan.</title>
        <authorList>
            <person name="Hirose S."/>
            <person name="Matsuura K."/>
            <person name="Haruta S."/>
        </authorList>
    </citation>
    <scope>NUCLEOTIDE SEQUENCE [LARGE SCALE GENOMIC DNA]</scope>
    <source>
        <strain evidence="2 3">S08</strain>
    </source>
</reference>
<evidence type="ECO:0000313" key="3">
    <source>
        <dbReference type="Proteomes" id="UP000831327"/>
    </source>
</evidence>
<dbReference type="PANTHER" id="PTHR42928:SF5">
    <property type="entry name" value="BLR1237 PROTEIN"/>
    <property type="match status" value="1"/>
</dbReference>
<gene>
    <name evidence="2" type="ORF">Rmf_16640</name>
</gene>
<dbReference type="Proteomes" id="UP000831327">
    <property type="component" value="Chromosome"/>
</dbReference>
<dbReference type="PANTHER" id="PTHR42928">
    <property type="entry name" value="TRICARBOXYLATE-BINDING PROTEIN"/>
    <property type="match status" value="1"/>
</dbReference>
<organism evidence="2 3">
    <name type="scientific">Roseomonas fluvialis</name>
    <dbReference type="NCBI Taxonomy" id="1750527"/>
    <lineage>
        <taxon>Bacteria</taxon>
        <taxon>Pseudomonadati</taxon>
        <taxon>Pseudomonadota</taxon>
        <taxon>Alphaproteobacteria</taxon>
        <taxon>Acetobacterales</taxon>
        <taxon>Roseomonadaceae</taxon>
        <taxon>Roseomonas</taxon>
    </lineage>
</organism>
<proteinExistence type="inferred from homology"/>
<name>A0ABM9SEP5_9PROT</name>